<dbReference type="InterPro" id="IPR001567">
    <property type="entry name" value="Pept_M3A_M3B_dom"/>
</dbReference>
<dbReference type="Gene3D" id="1.10.1370.40">
    <property type="match status" value="1"/>
</dbReference>
<dbReference type="CDD" id="cd06456">
    <property type="entry name" value="M3A_DCP"/>
    <property type="match status" value="1"/>
</dbReference>
<keyword evidence="6 7" id="KW-0482">Metalloprotease</keyword>
<keyword evidence="3 7" id="KW-0479">Metal-binding</keyword>
<keyword evidence="5 7" id="KW-0862">Zinc</keyword>
<dbReference type="PANTHER" id="PTHR43660:SF1">
    <property type="entry name" value="DIPEPTIDYL CARBOXYPEPTIDASE"/>
    <property type="match status" value="1"/>
</dbReference>
<evidence type="ECO:0000256" key="1">
    <source>
        <dbReference type="ARBA" id="ARBA00006040"/>
    </source>
</evidence>
<dbReference type="EMBL" id="JBHRZS010000007">
    <property type="protein sequence ID" value="MFC3880722.1"/>
    <property type="molecule type" value="Genomic_DNA"/>
</dbReference>
<evidence type="ECO:0000313" key="10">
    <source>
        <dbReference type="EMBL" id="MFC3880722.1"/>
    </source>
</evidence>
<dbReference type="InterPro" id="IPR045090">
    <property type="entry name" value="Pept_M3A_M3B"/>
</dbReference>
<evidence type="ECO:0000256" key="6">
    <source>
        <dbReference type="ARBA" id="ARBA00023049"/>
    </source>
</evidence>
<dbReference type="Gene3D" id="3.40.390.10">
    <property type="entry name" value="Collagenase (Catalytic Domain)"/>
    <property type="match status" value="1"/>
</dbReference>
<evidence type="ECO:0000256" key="2">
    <source>
        <dbReference type="ARBA" id="ARBA00022670"/>
    </source>
</evidence>
<name>A0ABV8AV45_9BACT</name>
<evidence type="ECO:0000256" key="5">
    <source>
        <dbReference type="ARBA" id="ARBA00022833"/>
    </source>
</evidence>
<comment type="cofactor">
    <cofactor evidence="7">
        <name>Zn(2+)</name>
        <dbReference type="ChEBI" id="CHEBI:29105"/>
    </cofactor>
    <text evidence="7">Binds 1 zinc ion.</text>
</comment>
<comment type="similarity">
    <text evidence="1 7">Belongs to the peptidase M3 family.</text>
</comment>
<dbReference type="Pfam" id="PF01432">
    <property type="entry name" value="Peptidase_M3"/>
    <property type="match status" value="1"/>
</dbReference>
<feature type="domain" description="Peptidase M3A/M3B catalytic" evidence="9">
    <location>
        <begin position="227"/>
        <end position="674"/>
    </location>
</feature>
<accession>A0ABV8AV45</accession>
<dbReference type="Proteomes" id="UP001595805">
    <property type="component" value="Unassembled WGS sequence"/>
</dbReference>
<keyword evidence="11" id="KW-1185">Reference proteome</keyword>
<evidence type="ECO:0000256" key="3">
    <source>
        <dbReference type="ARBA" id="ARBA00022723"/>
    </source>
</evidence>
<organism evidence="10 11">
    <name type="scientific">Algoriphagus namhaensis</name>
    <dbReference type="NCBI Taxonomy" id="915353"/>
    <lineage>
        <taxon>Bacteria</taxon>
        <taxon>Pseudomonadati</taxon>
        <taxon>Bacteroidota</taxon>
        <taxon>Cytophagia</taxon>
        <taxon>Cytophagales</taxon>
        <taxon>Cyclobacteriaceae</taxon>
        <taxon>Algoriphagus</taxon>
    </lineage>
</organism>
<proteinExistence type="inferred from homology"/>
<protein>
    <submittedName>
        <fullName evidence="10">M3 family metallopeptidase</fullName>
    </submittedName>
</protein>
<keyword evidence="4 7" id="KW-0378">Hydrolase</keyword>
<evidence type="ECO:0000259" key="9">
    <source>
        <dbReference type="Pfam" id="PF01432"/>
    </source>
</evidence>
<keyword evidence="2 7" id="KW-0645">Protease</keyword>
<reference evidence="11" key="1">
    <citation type="journal article" date="2019" name="Int. J. Syst. Evol. Microbiol.">
        <title>The Global Catalogue of Microorganisms (GCM) 10K type strain sequencing project: providing services to taxonomists for standard genome sequencing and annotation.</title>
        <authorList>
            <consortium name="The Broad Institute Genomics Platform"/>
            <consortium name="The Broad Institute Genome Sequencing Center for Infectious Disease"/>
            <person name="Wu L."/>
            <person name="Ma J."/>
        </authorList>
    </citation>
    <scope>NUCLEOTIDE SEQUENCE [LARGE SCALE GENOMIC DNA]</scope>
    <source>
        <strain evidence="11">CCUG 60523</strain>
    </source>
</reference>
<sequence>MTNPLLEPFQTPYDTAPFNQIKPEHFLSAVKKGVEAAQKEIEEIKTQSQSTFENTIEALDRAGQALNRVSSIFFNLNSAETNDQIQSLAREIAPILTEHSNNILLDQDLFIKVKQVFEQMENLELSPEQKTLLEKTYKSFVRNGAKLSKAEGEKLRGIDQKLAQLSLKFGENVLEETNRFLHLEKDESALDGLPESIKEAAAQIAEDKGHPGAWGFTLDYPSYIPAMTYAKNRELRKTLFMASGTKACKGDELDNRQIIKDIIKLRHERASLLGYSSHAAFVLEERMAKSPEAVQDFLRKLVKKAKPKAHLELEELSAFAKALDGIDKIEKWDFAYYSELLKREKYALDDELLRPYFKLENVVQGVFDTSSKLYGLTFKENKEIPTYHPDVKVYEVFDRNNEFVSIFYTDFFPRAGKRNGAWMTSFKGQWRDGELNDRPHVSIVCNFTKPTKTKPSLLTFNEVTTLFHEFGHALHGMLANGTYQSLSGTSVYWDFVELPSQIFENWCYEKECLDLFAKHYETGEKIPEELIEKIKNSANYQQGYQTLRQVSFGLLDMGFHGQEPSEDLDVERFEKSVMAETDLLPRVEGTMMSTAFSHIFQGGYAAGYYSYKWAEVLDADAFELFQEKGIFDAETAEAFANHVLSAGGTEHPSVLYARFRGRDPKEDALLKRAGLIEQN</sequence>
<dbReference type="SUPFAM" id="SSF55486">
    <property type="entry name" value="Metalloproteases ('zincins'), catalytic domain"/>
    <property type="match status" value="1"/>
</dbReference>
<evidence type="ECO:0000256" key="8">
    <source>
        <dbReference type="SAM" id="Coils"/>
    </source>
</evidence>
<evidence type="ECO:0000313" key="11">
    <source>
        <dbReference type="Proteomes" id="UP001595805"/>
    </source>
</evidence>
<evidence type="ECO:0000256" key="4">
    <source>
        <dbReference type="ARBA" id="ARBA00022801"/>
    </source>
</evidence>
<evidence type="ECO:0000256" key="7">
    <source>
        <dbReference type="RuleBase" id="RU003435"/>
    </source>
</evidence>
<feature type="coiled-coil region" evidence="8">
    <location>
        <begin position="27"/>
        <end position="54"/>
    </location>
</feature>
<dbReference type="InterPro" id="IPR034005">
    <property type="entry name" value="M3A_DCP"/>
</dbReference>
<keyword evidence="8" id="KW-0175">Coiled coil</keyword>
<comment type="caution">
    <text evidence="10">The sequence shown here is derived from an EMBL/GenBank/DDBJ whole genome shotgun (WGS) entry which is preliminary data.</text>
</comment>
<dbReference type="PANTHER" id="PTHR43660">
    <property type="entry name" value="DIPEPTIDYL CARBOXYPEPTIDASE"/>
    <property type="match status" value="1"/>
</dbReference>
<gene>
    <name evidence="10" type="ORF">ACFOSV_11060</name>
</gene>
<dbReference type="RefSeq" id="WP_377906076.1">
    <property type="nucleotide sequence ID" value="NZ_JBHRZS010000007.1"/>
</dbReference>
<dbReference type="InterPro" id="IPR024077">
    <property type="entry name" value="Neurolysin/TOP_dom2"/>
</dbReference>
<dbReference type="InterPro" id="IPR024079">
    <property type="entry name" value="MetalloPept_cat_dom_sf"/>
</dbReference>
<dbReference type="Gene3D" id="1.10.1370.10">
    <property type="entry name" value="Neurolysin, domain 3"/>
    <property type="match status" value="1"/>
</dbReference>